<protein>
    <submittedName>
        <fullName evidence="3">Activin_recp domain-containing protein</fullName>
    </submittedName>
</protein>
<evidence type="ECO:0000313" key="3">
    <source>
        <dbReference type="WBParaSite" id="L893_g16995.t1"/>
    </source>
</evidence>
<proteinExistence type="predicted"/>
<reference evidence="3" key="1">
    <citation type="submission" date="2016-11" db="UniProtKB">
        <authorList>
            <consortium name="WormBaseParasite"/>
        </authorList>
    </citation>
    <scope>IDENTIFICATION</scope>
</reference>
<organism evidence="2 3">
    <name type="scientific">Steinernema glaseri</name>
    <dbReference type="NCBI Taxonomy" id="37863"/>
    <lineage>
        <taxon>Eukaryota</taxon>
        <taxon>Metazoa</taxon>
        <taxon>Ecdysozoa</taxon>
        <taxon>Nematoda</taxon>
        <taxon>Chromadorea</taxon>
        <taxon>Rhabditida</taxon>
        <taxon>Tylenchina</taxon>
        <taxon>Panagrolaimomorpha</taxon>
        <taxon>Strongyloidoidea</taxon>
        <taxon>Steinernematidae</taxon>
        <taxon>Steinernema</taxon>
    </lineage>
</organism>
<sequence>MERKLDFAPRAIGLKIKWEIVIIIRHRKVAVQGHRVKNMRAGTWQRYHLWSHDERKGHQQGQLHRFRNDSPSRLLHFKQRHFERKSTNEQSGRLLEMAACRVIVKTLKTLRALCSHARAAWNAALVLSHGHKRRLWRKAVHEERGDILVGSMGNWQMNHTYLKADFTVQLFVAQTGCYSHPTNDLATFSPTEAPPLRSRRMKTSTLLLLALNATLLPSLTYGIWCYLDATDVQPNYQPGRHWCKSDYCTLLIEGNKKVHRCGDKKFCGKAKYEELLLPNGRRQVLGCCTENMCNITEETLQESVNSGAILPVVILAPLLTAFMQFFL</sequence>
<dbReference type="AlphaFoldDB" id="A0A1I7YJL4"/>
<feature type="transmembrane region" description="Helical" evidence="1">
    <location>
        <begin position="206"/>
        <end position="224"/>
    </location>
</feature>
<keyword evidence="1" id="KW-1133">Transmembrane helix</keyword>
<dbReference type="Proteomes" id="UP000095287">
    <property type="component" value="Unplaced"/>
</dbReference>
<evidence type="ECO:0000256" key="1">
    <source>
        <dbReference type="SAM" id="Phobius"/>
    </source>
</evidence>
<keyword evidence="1" id="KW-0812">Transmembrane</keyword>
<name>A0A1I7YJL4_9BILA</name>
<keyword evidence="2" id="KW-1185">Reference proteome</keyword>
<dbReference type="WBParaSite" id="L893_g16995.t1">
    <property type="protein sequence ID" value="L893_g16995.t1"/>
    <property type="gene ID" value="L893_g16995"/>
</dbReference>
<keyword evidence="1" id="KW-0472">Membrane</keyword>
<evidence type="ECO:0000313" key="2">
    <source>
        <dbReference type="Proteomes" id="UP000095287"/>
    </source>
</evidence>
<feature type="transmembrane region" description="Helical" evidence="1">
    <location>
        <begin position="308"/>
        <end position="326"/>
    </location>
</feature>
<accession>A0A1I7YJL4</accession>